<dbReference type="GO" id="GO:0015031">
    <property type="term" value="P:protein transport"/>
    <property type="evidence" value="ECO:0007669"/>
    <property type="project" value="UniProtKB-UniRule"/>
</dbReference>
<evidence type="ECO:0000256" key="8">
    <source>
        <dbReference type="ARBA" id="ARBA00023235"/>
    </source>
</evidence>
<dbReference type="EC" id="5.2.1.8" evidence="3 11"/>
<protein>
    <recommendedName>
        <fullName evidence="4 11">Trigger factor</fullName>
        <shortName evidence="11">TF</shortName>
        <ecNumber evidence="3 11">5.2.1.8</ecNumber>
    </recommendedName>
    <alternativeName>
        <fullName evidence="10 11">PPIase</fullName>
    </alternativeName>
</protein>
<dbReference type="Pfam" id="PF05697">
    <property type="entry name" value="Trigger_N"/>
    <property type="match status" value="1"/>
</dbReference>
<evidence type="ECO:0000256" key="2">
    <source>
        <dbReference type="ARBA" id="ARBA00005464"/>
    </source>
</evidence>
<feature type="domain" description="Trigger factor C-terminal" evidence="13">
    <location>
        <begin position="263"/>
        <end position="405"/>
    </location>
</feature>
<evidence type="ECO:0000313" key="15">
    <source>
        <dbReference type="Proteomes" id="UP000249046"/>
    </source>
</evidence>
<keyword evidence="5 11" id="KW-0132">Cell division</keyword>
<dbReference type="GO" id="GO:0003755">
    <property type="term" value="F:peptidyl-prolyl cis-trans isomerase activity"/>
    <property type="evidence" value="ECO:0007669"/>
    <property type="project" value="UniProtKB-UniRule"/>
</dbReference>
<evidence type="ECO:0000256" key="1">
    <source>
        <dbReference type="ARBA" id="ARBA00000971"/>
    </source>
</evidence>
<comment type="domain">
    <text evidence="11">Consists of 3 domains; the N-terminus binds the ribosome, the middle domain has PPIase activity, while the C-terminus has intrinsic chaperone activity on its own.</text>
</comment>
<evidence type="ECO:0000256" key="10">
    <source>
        <dbReference type="ARBA" id="ARBA00029986"/>
    </source>
</evidence>
<dbReference type="GO" id="GO:0051083">
    <property type="term" value="P:'de novo' cotranslational protein folding"/>
    <property type="evidence" value="ECO:0007669"/>
    <property type="project" value="TreeGrafter"/>
</dbReference>
<dbReference type="AlphaFoldDB" id="A0A2W5K996"/>
<name>A0A2W5K996_9GAMM</name>
<comment type="caution">
    <text evidence="14">The sequence shown here is derived from an EMBL/GenBank/DDBJ whole genome shotgun (WGS) entry which is preliminary data.</text>
</comment>
<dbReference type="InterPro" id="IPR008880">
    <property type="entry name" value="Trigger_fac_C"/>
</dbReference>
<dbReference type="PANTHER" id="PTHR30560:SF3">
    <property type="entry name" value="TRIGGER FACTOR-LIKE PROTEIN TIG, CHLOROPLASTIC"/>
    <property type="match status" value="1"/>
</dbReference>
<evidence type="ECO:0000256" key="7">
    <source>
        <dbReference type="ARBA" id="ARBA00023186"/>
    </source>
</evidence>
<dbReference type="InterPro" id="IPR037041">
    <property type="entry name" value="Trigger_fac_C_sf"/>
</dbReference>
<dbReference type="PANTHER" id="PTHR30560">
    <property type="entry name" value="TRIGGER FACTOR CHAPERONE AND PEPTIDYL-PROLYL CIS/TRANS ISOMERASE"/>
    <property type="match status" value="1"/>
</dbReference>
<dbReference type="GO" id="GO:0005737">
    <property type="term" value="C:cytoplasm"/>
    <property type="evidence" value="ECO:0007669"/>
    <property type="project" value="UniProtKB-SubCell"/>
</dbReference>
<dbReference type="InterPro" id="IPR036611">
    <property type="entry name" value="Trigger_fac_ribosome-bd_sf"/>
</dbReference>
<reference evidence="14 15" key="1">
    <citation type="submission" date="2017-08" db="EMBL/GenBank/DDBJ databases">
        <title>Infants hospitalized years apart are colonized by the same room-sourced microbial strains.</title>
        <authorList>
            <person name="Brooks B."/>
            <person name="Olm M.R."/>
            <person name="Firek B.A."/>
            <person name="Baker R."/>
            <person name="Thomas B.C."/>
            <person name="Morowitz M.J."/>
            <person name="Banfield J.F."/>
        </authorList>
    </citation>
    <scope>NUCLEOTIDE SEQUENCE [LARGE SCALE GENOMIC DNA]</scope>
    <source>
        <strain evidence="14">S2_005_003_R2_42</strain>
    </source>
</reference>
<dbReference type="Gene3D" id="1.10.3120.10">
    <property type="entry name" value="Trigger factor, C-terminal domain"/>
    <property type="match status" value="1"/>
</dbReference>
<dbReference type="NCBIfam" id="TIGR00115">
    <property type="entry name" value="tig"/>
    <property type="match status" value="1"/>
</dbReference>
<evidence type="ECO:0000256" key="11">
    <source>
        <dbReference type="HAMAP-Rule" id="MF_00303"/>
    </source>
</evidence>
<dbReference type="InterPro" id="IPR005215">
    <property type="entry name" value="Trig_fac"/>
</dbReference>
<dbReference type="PIRSF" id="PIRSF003095">
    <property type="entry name" value="Trigger_factor"/>
    <property type="match status" value="1"/>
</dbReference>
<sequence length="425" mass="46648">MQVSVENVGKLGRKLVVRLPADRLEDTVRNRIQEMTRSARIKGFRPGKVPQKVIEQRFGAQLRNEVLSDLIGSSFQEAVTQENLRPAVQPSISTTGRPADGQIEYTAEFEVVPEIGTIDVAALEITRTTASVTDEDIDQMIETLRQQRRSWTPVERAAESGDMALFEFSAEGEGFRHPASGADRMGTIIGSNALPAALESALIGRSVDAEFDVDVDFPADFRETALAGKSAKVHVRVVRVQAPQVPDVDDAFIAAFGVREGGLARFRDDVRANLQRELDGVLMNRLKAATIDKLLAAHADLELPQSLIDGEARLLANQARVPADQSAEAFAPAARRRVAAGLLLAEIARQNQISVEPRRVREALATIASTYEEPQQVIELYSRDPQLMGGLQSRVLEDQVVEWIADRAKVTEQPLSFNEVMRPGA</sequence>
<proteinExistence type="inferred from homology"/>
<evidence type="ECO:0000256" key="6">
    <source>
        <dbReference type="ARBA" id="ARBA00023110"/>
    </source>
</evidence>
<dbReference type="GO" id="GO:0043022">
    <property type="term" value="F:ribosome binding"/>
    <property type="evidence" value="ECO:0007669"/>
    <property type="project" value="TreeGrafter"/>
</dbReference>
<accession>A0A2W5K996</accession>
<keyword evidence="8 11" id="KW-0413">Isomerase</keyword>
<dbReference type="InterPro" id="IPR046357">
    <property type="entry name" value="PPIase_dom_sf"/>
</dbReference>
<dbReference type="EMBL" id="QFPO01000015">
    <property type="protein sequence ID" value="PZQ11665.1"/>
    <property type="molecule type" value="Genomic_DNA"/>
</dbReference>
<keyword evidence="9 11" id="KW-0131">Cell cycle</keyword>
<dbReference type="GO" id="GO:0044183">
    <property type="term" value="F:protein folding chaperone"/>
    <property type="evidence" value="ECO:0007669"/>
    <property type="project" value="TreeGrafter"/>
</dbReference>
<evidence type="ECO:0000256" key="4">
    <source>
        <dbReference type="ARBA" id="ARBA00016902"/>
    </source>
</evidence>
<dbReference type="SUPFAM" id="SSF109998">
    <property type="entry name" value="Triger factor/SurA peptide-binding domain-like"/>
    <property type="match status" value="1"/>
</dbReference>
<dbReference type="Gene3D" id="3.10.50.40">
    <property type="match status" value="1"/>
</dbReference>
<evidence type="ECO:0000256" key="9">
    <source>
        <dbReference type="ARBA" id="ARBA00023306"/>
    </source>
</evidence>
<keyword evidence="6 11" id="KW-0697">Rotamase</keyword>
<dbReference type="InterPro" id="IPR027304">
    <property type="entry name" value="Trigger_fact/SurA_dom_sf"/>
</dbReference>
<organism evidence="14 15">
    <name type="scientific">Rhodanobacter denitrificans</name>
    <dbReference type="NCBI Taxonomy" id="666685"/>
    <lineage>
        <taxon>Bacteria</taxon>
        <taxon>Pseudomonadati</taxon>
        <taxon>Pseudomonadota</taxon>
        <taxon>Gammaproteobacteria</taxon>
        <taxon>Lysobacterales</taxon>
        <taxon>Rhodanobacteraceae</taxon>
        <taxon>Rhodanobacter</taxon>
    </lineage>
</organism>
<comment type="function">
    <text evidence="11">Involved in protein export. Acts as a chaperone by maintaining the newly synthesized protein in an open conformation. Functions as a peptidyl-prolyl cis-trans isomerase.</text>
</comment>
<comment type="catalytic activity">
    <reaction evidence="1 11">
        <text>[protein]-peptidylproline (omega=180) = [protein]-peptidylproline (omega=0)</text>
        <dbReference type="Rhea" id="RHEA:16237"/>
        <dbReference type="Rhea" id="RHEA-COMP:10747"/>
        <dbReference type="Rhea" id="RHEA-COMP:10748"/>
        <dbReference type="ChEBI" id="CHEBI:83833"/>
        <dbReference type="ChEBI" id="CHEBI:83834"/>
        <dbReference type="EC" id="5.2.1.8"/>
    </reaction>
</comment>
<evidence type="ECO:0000256" key="3">
    <source>
        <dbReference type="ARBA" id="ARBA00013194"/>
    </source>
</evidence>
<dbReference type="SUPFAM" id="SSF102735">
    <property type="entry name" value="Trigger factor ribosome-binding domain"/>
    <property type="match status" value="1"/>
</dbReference>
<comment type="subcellular location">
    <subcellularLocation>
        <location evidence="11">Cytoplasm</location>
    </subcellularLocation>
    <text evidence="11">About half TF is bound to the ribosome near the polypeptide exit tunnel while the other half is free in the cytoplasm.</text>
</comment>
<comment type="similarity">
    <text evidence="2 11">Belongs to the FKBP-type PPIase family. Tig subfamily.</text>
</comment>
<dbReference type="HAMAP" id="MF_00303">
    <property type="entry name" value="Trigger_factor_Tig"/>
    <property type="match status" value="1"/>
</dbReference>
<dbReference type="GO" id="GO:0043335">
    <property type="term" value="P:protein unfolding"/>
    <property type="evidence" value="ECO:0007669"/>
    <property type="project" value="TreeGrafter"/>
</dbReference>
<evidence type="ECO:0000313" key="14">
    <source>
        <dbReference type="EMBL" id="PZQ11665.1"/>
    </source>
</evidence>
<dbReference type="SUPFAM" id="SSF54534">
    <property type="entry name" value="FKBP-like"/>
    <property type="match status" value="1"/>
</dbReference>
<dbReference type="GO" id="GO:0051301">
    <property type="term" value="P:cell division"/>
    <property type="evidence" value="ECO:0007669"/>
    <property type="project" value="UniProtKB-KW"/>
</dbReference>
<evidence type="ECO:0000259" key="12">
    <source>
        <dbReference type="Pfam" id="PF05697"/>
    </source>
</evidence>
<feature type="domain" description="Trigger factor ribosome-binding bacterial" evidence="12">
    <location>
        <begin position="1"/>
        <end position="144"/>
    </location>
</feature>
<evidence type="ECO:0000256" key="5">
    <source>
        <dbReference type="ARBA" id="ARBA00022618"/>
    </source>
</evidence>
<keyword evidence="11" id="KW-0963">Cytoplasm</keyword>
<dbReference type="InterPro" id="IPR008881">
    <property type="entry name" value="Trigger_fac_ribosome-bd_bac"/>
</dbReference>
<gene>
    <name evidence="11" type="primary">tig</name>
    <name evidence="14" type="ORF">DI564_14220</name>
</gene>
<dbReference type="Proteomes" id="UP000249046">
    <property type="component" value="Unassembled WGS sequence"/>
</dbReference>
<dbReference type="Gene3D" id="3.30.70.1050">
    <property type="entry name" value="Trigger factor ribosome-binding domain"/>
    <property type="match status" value="1"/>
</dbReference>
<keyword evidence="7 11" id="KW-0143">Chaperone</keyword>
<evidence type="ECO:0000259" key="13">
    <source>
        <dbReference type="Pfam" id="PF05698"/>
    </source>
</evidence>
<dbReference type="Pfam" id="PF05698">
    <property type="entry name" value="Trigger_C"/>
    <property type="match status" value="1"/>
</dbReference>